<evidence type="ECO:0000256" key="1">
    <source>
        <dbReference type="SAM" id="MobiDB-lite"/>
    </source>
</evidence>
<dbReference type="OrthoDB" id="3193844at2759"/>
<evidence type="ECO:0008006" key="4">
    <source>
        <dbReference type="Google" id="ProtNLM"/>
    </source>
</evidence>
<feature type="compositionally biased region" description="Low complexity" evidence="1">
    <location>
        <begin position="246"/>
        <end position="266"/>
    </location>
</feature>
<dbReference type="EMBL" id="QPFP01000049">
    <property type="protein sequence ID" value="TEB26340.1"/>
    <property type="molecule type" value="Genomic_DNA"/>
</dbReference>
<evidence type="ECO:0000313" key="2">
    <source>
        <dbReference type="EMBL" id="TEB26340.1"/>
    </source>
</evidence>
<organism evidence="2 3">
    <name type="scientific">Coprinellus micaceus</name>
    <name type="common">Glistening ink-cap mushroom</name>
    <name type="synonym">Coprinus micaceus</name>
    <dbReference type="NCBI Taxonomy" id="71717"/>
    <lineage>
        <taxon>Eukaryota</taxon>
        <taxon>Fungi</taxon>
        <taxon>Dikarya</taxon>
        <taxon>Basidiomycota</taxon>
        <taxon>Agaricomycotina</taxon>
        <taxon>Agaricomycetes</taxon>
        <taxon>Agaricomycetidae</taxon>
        <taxon>Agaricales</taxon>
        <taxon>Agaricineae</taxon>
        <taxon>Psathyrellaceae</taxon>
        <taxon>Coprinellus</taxon>
    </lineage>
</organism>
<accession>A0A4Y7SWV2</accession>
<protein>
    <recommendedName>
        <fullName evidence="4">BTB domain-containing protein</fullName>
    </recommendedName>
</protein>
<dbReference type="AlphaFoldDB" id="A0A4Y7SWV2"/>
<keyword evidence="3" id="KW-1185">Reference proteome</keyword>
<evidence type="ECO:0000313" key="3">
    <source>
        <dbReference type="Proteomes" id="UP000298030"/>
    </source>
</evidence>
<reference evidence="2 3" key="1">
    <citation type="journal article" date="2019" name="Nat. Ecol. Evol.">
        <title>Megaphylogeny resolves global patterns of mushroom evolution.</title>
        <authorList>
            <person name="Varga T."/>
            <person name="Krizsan K."/>
            <person name="Foldi C."/>
            <person name="Dima B."/>
            <person name="Sanchez-Garcia M."/>
            <person name="Sanchez-Ramirez S."/>
            <person name="Szollosi G.J."/>
            <person name="Szarkandi J.G."/>
            <person name="Papp V."/>
            <person name="Albert L."/>
            <person name="Andreopoulos W."/>
            <person name="Angelini C."/>
            <person name="Antonin V."/>
            <person name="Barry K.W."/>
            <person name="Bougher N.L."/>
            <person name="Buchanan P."/>
            <person name="Buyck B."/>
            <person name="Bense V."/>
            <person name="Catcheside P."/>
            <person name="Chovatia M."/>
            <person name="Cooper J."/>
            <person name="Damon W."/>
            <person name="Desjardin D."/>
            <person name="Finy P."/>
            <person name="Geml J."/>
            <person name="Haridas S."/>
            <person name="Hughes K."/>
            <person name="Justo A."/>
            <person name="Karasinski D."/>
            <person name="Kautmanova I."/>
            <person name="Kiss B."/>
            <person name="Kocsube S."/>
            <person name="Kotiranta H."/>
            <person name="LaButti K.M."/>
            <person name="Lechner B.E."/>
            <person name="Liimatainen K."/>
            <person name="Lipzen A."/>
            <person name="Lukacs Z."/>
            <person name="Mihaltcheva S."/>
            <person name="Morgado L.N."/>
            <person name="Niskanen T."/>
            <person name="Noordeloos M.E."/>
            <person name="Ohm R.A."/>
            <person name="Ortiz-Santana B."/>
            <person name="Ovrebo C."/>
            <person name="Racz N."/>
            <person name="Riley R."/>
            <person name="Savchenko A."/>
            <person name="Shiryaev A."/>
            <person name="Soop K."/>
            <person name="Spirin V."/>
            <person name="Szebenyi C."/>
            <person name="Tomsovsky M."/>
            <person name="Tulloss R.E."/>
            <person name="Uehling J."/>
            <person name="Grigoriev I.V."/>
            <person name="Vagvolgyi C."/>
            <person name="Papp T."/>
            <person name="Martin F.M."/>
            <person name="Miettinen O."/>
            <person name="Hibbett D.S."/>
            <person name="Nagy L.G."/>
        </authorList>
    </citation>
    <scope>NUCLEOTIDE SEQUENCE [LARGE SCALE GENOMIC DNA]</scope>
    <source>
        <strain evidence="2 3">FP101781</strain>
    </source>
</reference>
<sequence length="301" mass="33240">MPGGDLLILVKKPTLTYFRISSYFVLDSDFLKIKSVSESRDEAPQPGMEPAIIVEEHEATVDDMASLCWVFLNPLYDDYSRATLTEWFSILKLAFLWNFPSIKKLALKYINRMIDSEVPSLVERILKFEENVPLPEALTPLYVELCTRDAGLTDQEWDLLEGLPGKRIRRVVELREKITKLKSSGNAKPSEAQGKLEKNIAHTLGFIEKAVPSCSGATDKVHQHNGISSTTPGRANGSGPHKDDATTTSTTTATGTPTTTSGTSGTNIKAPIHKPQGVDPSMSTLVSLIVSMNLMFFWKLL</sequence>
<name>A0A4Y7SWV2_COPMI</name>
<comment type="caution">
    <text evidence="2">The sequence shown here is derived from an EMBL/GenBank/DDBJ whole genome shotgun (WGS) entry which is preliminary data.</text>
</comment>
<dbReference type="Proteomes" id="UP000298030">
    <property type="component" value="Unassembled WGS sequence"/>
</dbReference>
<gene>
    <name evidence="2" type="ORF">FA13DRAFT_1053370</name>
</gene>
<proteinExistence type="predicted"/>
<feature type="region of interest" description="Disordered" evidence="1">
    <location>
        <begin position="217"/>
        <end position="280"/>
    </location>
</feature>